<organism evidence="2 3">
    <name type="scientific">Saprolegnia parasitica (strain CBS 223.65)</name>
    <dbReference type="NCBI Taxonomy" id="695850"/>
    <lineage>
        <taxon>Eukaryota</taxon>
        <taxon>Sar</taxon>
        <taxon>Stramenopiles</taxon>
        <taxon>Oomycota</taxon>
        <taxon>Saprolegniomycetes</taxon>
        <taxon>Saprolegniales</taxon>
        <taxon>Saprolegniaceae</taxon>
        <taxon>Saprolegnia</taxon>
    </lineage>
</organism>
<feature type="region of interest" description="Disordered" evidence="1">
    <location>
        <begin position="1"/>
        <end position="83"/>
    </location>
</feature>
<gene>
    <name evidence="2" type="ORF">SPRG_17444</name>
</gene>
<keyword evidence="3" id="KW-1185">Reference proteome</keyword>
<dbReference type="GeneID" id="24138985"/>
<dbReference type="VEuPathDB" id="FungiDB:SPRG_17444"/>
<sequence length="83" mass="8528">MAAKRKAQAATLVEAPPAKRSTRSSTASASTAPAPVADTKPTPKAKTVKSTTKAAAKTSTKATPETNETTLTPAAIKDEEDFQ</sequence>
<proteinExistence type="predicted"/>
<dbReference type="EMBL" id="KK583759">
    <property type="protein sequence ID" value="KDO17153.1"/>
    <property type="molecule type" value="Genomic_DNA"/>
</dbReference>
<dbReference type="Proteomes" id="UP000030745">
    <property type="component" value="Unassembled WGS sequence"/>
</dbReference>
<name>A0A067BG84_SAPPC</name>
<evidence type="ECO:0000313" key="3">
    <source>
        <dbReference type="Proteomes" id="UP000030745"/>
    </source>
</evidence>
<reference evidence="2 3" key="1">
    <citation type="journal article" date="2013" name="PLoS Genet.">
        <title>Distinctive expansion of potential virulence genes in the genome of the oomycete fish pathogen Saprolegnia parasitica.</title>
        <authorList>
            <person name="Jiang R.H."/>
            <person name="de Bruijn I."/>
            <person name="Haas B.J."/>
            <person name="Belmonte R."/>
            <person name="Lobach L."/>
            <person name="Christie J."/>
            <person name="van den Ackerveken G."/>
            <person name="Bottin A."/>
            <person name="Bulone V."/>
            <person name="Diaz-Moreno S.M."/>
            <person name="Dumas B."/>
            <person name="Fan L."/>
            <person name="Gaulin E."/>
            <person name="Govers F."/>
            <person name="Grenville-Briggs L.J."/>
            <person name="Horner N.R."/>
            <person name="Levin J.Z."/>
            <person name="Mammella M."/>
            <person name="Meijer H.J."/>
            <person name="Morris P."/>
            <person name="Nusbaum C."/>
            <person name="Oome S."/>
            <person name="Phillips A.J."/>
            <person name="van Rooyen D."/>
            <person name="Rzeszutek E."/>
            <person name="Saraiva M."/>
            <person name="Secombes C.J."/>
            <person name="Seidl M.F."/>
            <person name="Snel B."/>
            <person name="Stassen J.H."/>
            <person name="Sykes S."/>
            <person name="Tripathy S."/>
            <person name="van den Berg H."/>
            <person name="Vega-Arreguin J.C."/>
            <person name="Wawra S."/>
            <person name="Young S.K."/>
            <person name="Zeng Q."/>
            <person name="Dieguez-Uribeondo J."/>
            <person name="Russ C."/>
            <person name="Tyler B.M."/>
            <person name="van West P."/>
        </authorList>
    </citation>
    <scope>NUCLEOTIDE SEQUENCE [LARGE SCALE GENOMIC DNA]</scope>
    <source>
        <strain evidence="2 3">CBS 223.65</strain>
    </source>
</reference>
<feature type="non-terminal residue" evidence="2">
    <location>
        <position position="83"/>
    </location>
</feature>
<evidence type="ECO:0000256" key="1">
    <source>
        <dbReference type="SAM" id="MobiDB-lite"/>
    </source>
</evidence>
<feature type="compositionally biased region" description="Low complexity" evidence="1">
    <location>
        <begin position="23"/>
        <end position="64"/>
    </location>
</feature>
<accession>A0A067BG84</accession>
<dbReference type="RefSeq" id="XP_012212136.1">
    <property type="nucleotide sequence ID" value="XM_012356746.1"/>
</dbReference>
<dbReference type="AlphaFoldDB" id="A0A067BG84"/>
<evidence type="ECO:0000313" key="2">
    <source>
        <dbReference type="EMBL" id="KDO17153.1"/>
    </source>
</evidence>
<dbReference type="KEGG" id="spar:SPRG_17444"/>
<protein>
    <submittedName>
        <fullName evidence="2">Uncharacterized protein</fullName>
    </submittedName>
</protein>